<gene>
    <name evidence="2" type="ORF">FNV43_RR02216</name>
</gene>
<feature type="region of interest" description="Disordered" evidence="1">
    <location>
        <begin position="1"/>
        <end position="22"/>
    </location>
</feature>
<evidence type="ECO:0000313" key="2">
    <source>
        <dbReference type="EMBL" id="KAF3457558.1"/>
    </source>
</evidence>
<dbReference type="PANTHER" id="PTHR48448:SF1">
    <property type="entry name" value="MUTL PROTEIN ISOFORM 1"/>
    <property type="match status" value="1"/>
</dbReference>
<evidence type="ECO:0000313" key="3">
    <source>
        <dbReference type="Proteomes" id="UP000796880"/>
    </source>
</evidence>
<dbReference type="Proteomes" id="UP000796880">
    <property type="component" value="Unassembled WGS sequence"/>
</dbReference>
<comment type="caution">
    <text evidence="2">The sequence shown here is derived from an EMBL/GenBank/DDBJ whole genome shotgun (WGS) entry which is preliminary data.</text>
</comment>
<dbReference type="AlphaFoldDB" id="A0A8K0HTE6"/>
<name>A0A8K0HTE6_9ROSA</name>
<reference evidence="2" key="1">
    <citation type="submission" date="2020-03" db="EMBL/GenBank/DDBJ databases">
        <title>A high-quality chromosome-level genome assembly of a woody plant with both climbing and erect habits, Rhamnella rubrinervis.</title>
        <authorList>
            <person name="Lu Z."/>
            <person name="Yang Y."/>
            <person name="Zhu X."/>
            <person name="Sun Y."/>
        </authorList>
    </citation>
    <scope>NUCLEOTIDE SEQUENCE</scope>
    <source>
        <strain evidence="2">BYM</strain>
        <tissue evidence="2">Leaf</tissue>
    </source>
</reference>
<dbReference type="EMBL" id="VOIH02000001">
    <property type="protein sequence ID" value="KAF3457558.1"/>
    <property type="molecule type" value="Genomic_DNA"/>
</dbReference>
<dbReference type="PANTHER" id="PTHR48448">
    <property type="entry name" value="MUTL PROTEIN ISOFORM 1"/>
    <property type="match status" value="1"/>
</dbReference>
<dbReference type="InterPro" id="IPR053276">
    <property type="entry name" value="MtDNA_mismatch_repair_MutS"/>
</dbReference>
<evidence type="ECO:0000256" key="1">
    <source>
        <dbReference type="SAM" id="MobiDB-lite"/>
    </source>
</evidence>
<accession>A0A8K0HTE6</accession>
<dbReference type="OrthoDB" id="10252754at2759"/>
<proteinExistence type="predicted"/>
<protein>
    <submittedName>
        <fullName evidence="2">Uncharacterized protein</fullName>
    </submittedName>
</protein>
<feature type="compositionally biased region" description="Basic and acidic residues" evidence="1">
    <location>
        <begin position="1"/>
        <end position="21"/>
    </location>
</feature>
<sequence length="258" mass="28506">MPRRGRAGEGKKNKKVDERHAHPGSPYVFGVVRVDHDLDFPEPMPVIASGYCINLVLETMKTYSSEDGLTEEALVTKLCTCWHHHLFVHISLSHSSSVALPQALVVGENLVKEVYYGENVLLDVLNGLKAILLVSKKITCSSFIFKVMELYGLDNEIAFRNHLACRELPGAIPAEGIPCLLMMLLPSNCAGLPVLYVRDLPLNPPAYEIASSIQAMLQTDFLDYLIESSDFSNLVAALVEFYDMGHASKSLPGLRYGE</sequence>
<keyword evidence="3" id="KW-1185">Reference proteome</keyword>
<organism evidence="2 3">
    <name type="scientific">Rhamnella rubrinervis</name>
    <dbReference type="NCBI Taxonomy" id="2594499"/>
    <lineage>
        <taxon>Eukaryota</taxon>
        <taxon>Viridiplantae</taxon>
        <taxon>Streptophyta</taxon>
        <taxon>Embryophyta</taxon>
        <taxon>Tracheophyta</taxon>
        <taxon>Spermatophyta</taxon>
        <taxon>Magnoliopsida</taxon>
        <taxon>eudicotyledons</taxon>
        <taxon>Gunneridae</taxon>
        <taxon>Pentapetalae</taxon>
        <taxon>rosids</taxon>
        <taxon>fabids</taxon>
        <taxon>Rosales</taxon>
        <taxon>Rhamnaceae</taxon>
        <taxon>rhamnoid group</taxon>
        <taxon>Rhamneae</taxon>
        <taxon>Rhamnella</taxon>
    </lineage>
</organism>